<comment type="subunit">
    <text evidence="3">Homotetramer.</text>
</comment>
<evidence type="ECO:0000313" key="15">
    <source>
        <dbReference type="WBParaSite" id="maker-uti_cns_0002934-snap-gene-0.5-mRNA-1"/>
    </source>
</evidence>
<dbReference type="GO" id="GO:0006526">
    <property type="term" value="P:L-arginine biosynthetic process"/>
    <property type="evidence" value="ECO:0007669"/>
    <property type="project" value="UniProtKB-UniPathway"/>
</dbReference>
<dbReference type="UniPathway" id="UPA00158">
    <property type="reaction ID" value="UER00272"/>
</dbReference>
<dbReference type="InterPro" id="IPR048267">
    <property type="entry name" value="Arginosuc_syn_N"/>
</dbReference>
<dbReference type="PANTHER" id="PTHR11587">
    <property type="entry name" value="ARGININOSUCCINATE SYNTHASE"/>
    <property type="match status" value="1"/>
</dbReference>
<dbReference type="AlphaFoldDB" id="A0A1I8GT52"/>
<dbReference type="STRING" id="282301.A0A1I8GT52"/>
<keyword evidence="6" id="KW-0835">Urea cycle</keyword>
<dbReference type="OrthoDB" id="1688907at2759"/>
<proteinExistence type="inferred from homology"/>
<dbReference type="InterPro" id="IPR048268">
    <property type="entry name" value="Arginosuc_syn_C"/>
</dbReference>
<name>A0A1I8GT52_9PLAT</name>
<comment type="pathway">
    <text evidence="1">Amino-acid biosynthesis; L-arginine biosynthesis; L-arginine from L-ornithine and carbamoyl phosphate: step 2/3.</text>
</comment>
<keyword evidence="9" id="KW-0028">Amino-acid biosynthesis</keyword>
<evidence type="ECO:0000256" key="13">
    <source>
        <dbReference type="ARBA" id="ARBA00049077"/>
    </source>
</evidence>
<dbReference type="GO" id="GO:0005524">
    <property type="term" value="F:ATP binding"/>
    <property type="evidence" value="ECO:0007669"/>
    <property type="project" value="UniProtKB-KW"/>
</dbReference>
<evidence type="ECO:0000256" key="10">
    <source>
        <dbReference type="ARBA" id="ARBA00022741"/>
    </source>
</evidence>
<dbReference type="Gene3D" id="3.40.50.620">
    <property type="entry name" value="HUPs"/>
    <property type="match status" value="1"/>
</dbReference>
<evidence type="ECO:0000256" key="3">
    <source>
        <dbReference type="ARBA" id="ARBA00011881"/>
    </source>
</evidence>
<dbReference type="Gene3D" id="3.90.1260.10">
    <property type="entry name" value="Argininosuccinate synthetase, chain A, domain 2"/>
    <property type="match status" value="1"/>
</dbReference>
<dbReference type="FunFam" id="3.90.1260.10:FF:000003">
    <property type="entry name" value="Argininosuccinate synthase"/>
    <property type="match status" value="1"/>
</dbReference>
<dbReference type="EC" id="6.3.4.5" evidence="4"/>
<comment type="catalytic activity">
    <reaction evidence="13">
        <text>L-citrulline + L-aspartate + ATP = 2-(N(omega)-L-arginino)succinate + AMP + diphosphate + H(+)</text>
        <dbReference type="Rhea" id="RHEA:10932"/>
        <dbReference type="ChEBI" id="CHEBI:15378"/>
        <dbReference type="ChEBI" id="CHEBI:29991"/>
        <dbReference type="ChEBI" id="CHEBI:30616"/>
        <dbReference type="ChEBI" id="CHEBI:33019"/>
        <dbReference type="ChEBI" id="CHEBI:57472"/>
        <dbReference type="ChEBI" id="CHEBI:57743"/>
        <dbReference type="ChEBI" id="CHEBI:456215"/>
        <dbReference type="EC" id="6.3.4.5"/>
    </reaction>
</comment>
<dbReference type="InterPro" id="IPR001518">
    <property type="entry name" value="Arginosuc_synth"/>
</dbReference>
<dbReference type="SUPFAM" id="SSF69864">
    <property type="entry name" value="Argininosuccinate synthetase, C-terminal domain"/>
    <property type="match status" value="1"/>
</dbReference>
<protein>
    <recommendedName>
        <fullName evidence="5">Argininosuccinate synthase</fullName>
        <ecNumber evidence="4">6.3.4.5</ecNumber>
    </recommendedName>
    <alternativeName>
        <fullName evidence="12">Citrulline--aspartate ligase</fullName>
    </alternativeName>
</protein>
<dbReference type="InterPro" id="IPR024074">
    <property type="entry name" value="AS_cat/multimer_dom_body"/>
</dbReference>
<evidence type="ECO:0000256" key="12">
    <source>
        <dbReference type="ARBA" id="ARBA00029916"/>
    </source>
</evidence>
<keyword evidence="11" id="KW-0067">ATP-binding</keyword>
<evidence type="ECO:0000256" key="11">
    <source>
        <dbReference type="ARBA" id="ARBA00022840"/>
    </source>
</evidence>
<dbReference type="Pfam" id="PF20979">
    <property type="entry name" value="Arginosuc_syn_C"/>
    <property type="match status" value="1"/>
</dbReference>
<dbReference type="InterPro" id="IPR018223">
    <property type="entry name" value="Arginosuc_synth_CS"/>
</dbReference>
<dbReference type="PANTHER" id="PTHR11587:SF2">
    <property type="entry name" value="ARGININOSUCCINATE SYNTHASE"/>
    <property type="match status" value="1"/>
</dbReference>
<dbReference type="CDD" id="cd01999">
    <property type="entry name" value="ASS"/>
    <property type="match status" value="1"/>
</dbReference>
<evidence type="ECO:0000256" key="8">
    <source>
        <dbReference type="ARBA" id="ARBA00022598"/>
    </source>
</evidence>
<keyword evidence="10" id="KW-0547">Nucleotide-binding</keyword>
<dbReference type="UniPathway" id="UPA00068">
    <property type="reaction ID" value="UER00113"/>
</dbReference>
<dbReference type="HAMAP" id="MF_00005">
    <property type="entry name" value="Arg_succ_synth_type1"/>
    <property type="match status" value="1"/>
</dbReference>
<dbReference type="NCBIfam" id="NF001770">
    <property type="entry name" value="PRK00509.1"/>
    <property type="match status" value="1"/>
</dbReference>
<evidence type="ECO:0000256" key="2">
    <source>
        <dbReference type="ARBA" id="ARBA00005154"/>
    </source>
</evidence>
<dbReference type="InterPro" id="IPR023434">
    <property type="entry name" value="Arginosuc_synth_type_1_subfam"/>
</dbReference>
<dbReference type="InterPro" id="IPR014729">
    <property type="entry name" value="Rossmann-like_a/b/a_fold"/>
</dbReference>
<keyword evidence="14" id="KW-1185">Reference proteome</keyword>
<dbReference type="SUPFAM" id="SSF52402">
    <property type="entry name" value="Adenine nucleotide alpha hydrolases-like"/>
    <property type="match status" value="1"/>
</dbReference>
<evidence type="ECO:0000256" key="6">
    <source>
        <dbReference type="ARBA" id="ARBA00022436"/>
    </source>
</evidence>
<dbReference type="Gene3D" id="1.20.5.470">
    <property type="entry name" value="Single helix bin"/>
    <property type="match status" value="1"/>
</dbReference>
<sequence length="415" mass="46517">MSASQPKKKIVLAYSGGLDTSCILVWLIEQGYDVIAFTADVGQDDDFEAAKQKALSLGAIKYVCLDLRRDFVDNYIFPAVQADAIYEDRYLLGTALARPCIASGIIRVASEEGASHVSHGATGKGNDQIRFELASYALCPQVEVVSPWRLPEFYERFAGRQALFEYAKAHNIPLPVTPKSPWSMDGNLMHISYESGILEDPKVEAPQDLCTMTKSPAEAPDQAARISIRFEQGIPVKVTNLTTGEEITGSLELYTYLNKIGGEHGIGRVDIVENRFIGMKSRGVYETPAGTILRQAHIDIEVLTMDRELRRIKQRLALDFGEQVYRGFWFSPECKFLRDCIKRSQERVSGTVQLSLFKGGVHVTARDSEFSLYNQELVSMDVQGNYEPRDAEGFIRINALRLREYHRLQGDLDQS</sequence>
<dbReference type="WBParaSite" id="maker-uti_cns_0002934-snap-gene-0.5-mRNA-1">
    <property type="protein sequence ID" value="maker-uti_cns_0002934-snap-gene-0.5-mRNA-1"/>
    <property type="gene ID" value="maker-uti_cns_0002934-snap-gene-0.5"/>
</dbReference>
<dbReference type="NCBIfam" id="TIGR00032">
    <property type="entry name" value="argG"/>
    <property type="match status" value="1"/>
</dbReference>
<dbReference type="GO" id="GO:0000050">
    <property type="term" value="P:urea cycle"/>
    <property type="evidence" value="ECO:0007669"/>
    <property type="project" value="UniProtKB-UniPathway"/>
</dbReference>
<evidence type="ECO:0000256" key="7">
    <source>
        <dbReference type="ARBA" id="ARBA00022571"/>
    </source>
</evidence>
<evidence type="ECO:0000256" key="4">
    <source>
        <dbReference type="ARBA" id="ARBA00012286"/>
    </source>
</evidence>
<evidence type="ECO:0000313" key="14">
    <source>
        <dbReference type="Proteomes" id="UP000095280"/>
    </source>
</evidence>
<accession>A0A1I8GT52</accession>
<reference evidence="15" key="1">
    <citation type="submission" date="2016-11" db="UniProtKB">
        <authorList>
            <consortium name="WormBaseParasite"/>
        </authorList>
    </citation>
    <scope>IDENTIFICATION</scope>
</reference>
<evidence type="ECO:0000256" key="9">
    <source>
        <dbReference type="ARBA" id="ARBA00022605"/>
    </source>
</evidence>
<dbReference type="FunFam" id="3.40.50.620:FF:000019">
    <property type="entry name" value="Argininosuccinate synthase"/>
    <property type="match status" value="1"/>
</dbReference>
<evidence type="ECO:0000256" key="5">
    <source>
        <dbReference type="ARBA" id="ARBA00014810"/>
    </source>
</evidence>
<evidence type="ECO:0000256" key="1">
    <source>
        <dbReference type="ARBA" id="ARBA00004967"/>
    </source>
</evidence>
<dbReference type="Proteomes" id="UP000095280">
    <property type="component" value="Unplaced"/>
</dbReference>
<dbReference type="GO" id="GO:0004055">
    <property type="term" value="F:argininosuccinate synthase activity"/>
    <property type="evidence" value="ECO:0007669"/>
    <property type="project" value="UniProtKB-EC"/>
</dbReference>
<dbReference type="PROSITE" id="PS00565">
    <property type="entry name" value="ARGININOSUCCIN_SYN_2"/>
    <property type="match status" value="1"/>
</dbReference>
<comment type="pathway">
    <text evidence="2">Nitrogen metabolism; urea cycle; (N(omega)-L-arginino)succinate from L-aspartate and L-citrulline: step 1/1.</text>
</comment>
<dbReference type="PROSITE" id="PS00564">
    <property type="entry name" value="ARGININOSUCCIN_SYN_1"/>
    <property type="match status" value="1"/>
</dbReference>
<dbReference type="Pfam" id="PF00764">
    <property type="entry name" value="Arginosuc_synth"/>
    <property type="match status" value="1"/>
</dbReference>
<dbReference type="GO" id="GO:0005737">
    <property type="term" value="C:cytoplasm"/>
    <property type="evidence" value="ECO:0007669"/>
    <property type="project" value="TreeGrafter"/>
</dbReference>
<keyword evidence="8" id="KW-0436">Ligase</keyword>
<keyword evidence="7" id="KW-0055">Arginine biosynthesis</keyword>
<organism evidence="14 15">
    <name type="scientific">Macrostomum lignano</name>
    <dbReference type="NCBI Taxonomy" id="282301"/>
    <lineage>
        <taxon>Eukaryota</taxon>
        <taxon>Metazoa</taxon>
        <taxon>Spiralia</taxon>
        <taxon>Lophotrochozoa</taxon>
        <taxon>Platyhelminthes</taxon>
        <taxon>Rhabditophora</taxon>
        <taxon>Macrostomorpha</taxon>
        <taxon>Macrostomida</taxon>
        <taxon>Macrostomidae</taxon>
        <taxon>Macrostomum</taxon>
    </lineage>
</organism>
<dbReference type="GO" id="GO:0000053">
    <property type="term" value="P:argininosuccinate metabolic process"/>
    <property type="evidence" value="ECO:0007669"/>
    <property type="project" value="TreeGrafter"/>
</dbReference>